<evidence type="ECO:0000313" key="2">
    <source>
        <dbReference type="Proteomes" id="UP001226434"/>
    </source>
</evidence>
<evidence type="ECO:0000313" key="1">
    <source>
        <dbReference type="EMBL" id="MDI3318310.1"/>
    </source>
</evidence>
<comment type="caution">
    <text evidence="1">The sequence shown here is derived from an EMBL/GenBank/DDBJ whole genome shotgun (WGS) entry which is preliminary data.</text>
</comment>
<keyword evidence="2" id="KW-1185">Reference proteome</keyword>
<reference evidence="1 2" key="1">
    <citation type="submission" date="2023-05" db="EMBL/GenBank/DDBJ databases">
        <title>Genome sequence of Pinibacter sp. MAH-24.</title>
        <authorList>
            <person name="Huq M.A."/>
        </authorList>
    </citation>
    <scope>NUCLEOTIDE SEQUENCE [LARGE SCALE GENOMIC DNA]</scope>
    <source>
        <strain evidence="1 2">MAH-24</strain>
    </source>
</reference>
<name>A0ABT6R6Y2_9BACT</name>
<accession>A0ABT6R6Y2</accession>
<dbReference type="RefSeq" id="WP_282332429.1">
    <property type="nucleotide sequence ID" value="NZ_JASBRG010000001.1"/>
</dbReference>
<organism evidence="1 2">
    <name type="scientific">Pinibacter soli</name>
    <dbReference type="NCBI Taxonomy" id="3044211"/>
    <lineage>
        <taxon>Bacteria</taxon>
        <taxon>Pseudomonadati</taxon>
        <taxon>Bacteroidota</taxon>
        <taxon>Chitinophagia</taxon>
        <taxon>Chitinophagales</taxon>
        <taxon>Chitinophagaceae</taxon>
        <taxon>Pinibacter</taxon>
    </lineage>
</organism>
<dbReference type="EMBL" id="JASBRG010000001">
    <property type="protein sequence ID" value="MDI3318310.1"/>
    <property type="molecule type" value="Genomic_DNA"/>
</dbReference>
<protein>
    <submittedName>
        <fullName evidence="1">Uncharacterized protein</fullName>
    </submittedName>
</protein>
<gene>
    <name evidence="1" type="ORF">QJ048_00930</name>
</gene>
<dbReference type="Proteomes" id="UP001226434">
    <property type="component" value="Unassembled WGS sequence"/>
</dbReference>
<sequence length="133" mass="15196">MLNSYLKSLYSKVDQAVKETNTFIDLLETNVKNIASSEAKEKLSLEFNAYCELLSDIQDTAQNPPVVDNRDIQFITKQLKEMPELFANDFKLQAALPLFGIVKLRRITSLIKKLREIDVKLQAAAFSLNMNIR</sequence>
<proteinExistence type="predicted"/>